<dbReference type="GO" id="GO:0043546">
    <property type="term" value="F:molybdopterin cofactor binding"/>
    <property type="evidence" value="ECO:0007669"/>
    <property type="project" value="InterPro"/>
</dbReference>
<dbReference type="EC" id="1.1.99.33" evidence="7"/>
<reference evidence="7 8" key="1">
    <citation type="submission" date="2015-09" db="EMBL/GenBank/DDBJ databases">
        <title>Genome sequence of Oxobacter pfennigii DSM 3222.</title>
        <authorList>
            <person name="Poehlein A."/>
            <person name="Bengelsdorf F.R."/>
            <person name="Schiel-Bengelsdorf B."/>
            <person name="Duerre P."/>
            <person name="Daniel R."/>
        </authorList>
    </citation>
    <scope>NUCLEOTIDE SEQUENCE [LARGE SCALE GENOMIC DNA]</scope>
    <source>
        <strain evidence="7 8">DSM 3222</strain>
    </source>
</reference>
<name>A0A0P8WNG1_9CLOT</name>
<keyword evidence="3" id="KW-0408">Iron</keyword>
<evidence type="ECO:0000256" key="2">
    <source>
        <dbReference type="ARBA" id="ARBA00023002"/>
    </source>
</evidence>
<dbReference type="InterPro" id="IPR041925">
    <property type="entry name" value="CT_Formate-Dh_H"/>
</dbReference>
<evidence type="ECO:0000256" key="3">
    <source>
        <dbReference type="ARBA" id="ARBA00023004"/>
    </source>
</evidence>
<dbReference type="PANTHER" id="PTHR43105:SF14">
    <property type="entry name" value="FORMATE DEHYDROGENASE H"/>
    <property type="match status" value="1"/>
</dbReference>
<dbReference type="Gene3D" id="2.40.40.20">
    <property type="match status" value="1"/>
</dbReference>
<feature type="domain" description="Molybdopterin oxidoreductase" evidence="5">
    <location>
        <begin position="1"/>
        <end position="330"/>
    </location>
</feature>
<dbReference type="InterPro" id="IPR006657">
    <property type="entry name" value="MoPterin_dinucl-bd_dom"/>
</dbReference>
<dbReference type="InterPro" id="IPR050123">
    <property type="entry name" value="Prok_molybdopt-oxidoreductase"/>
</dbReference>
<protein>
    <submittedName>
        <fullName evidence="7">Formate dehydrogenase H</fullName>
        <ecNumber evidence="7">1.1.99.33</ecNumber>
        <ecNumber evidence="7">1.2.1.2</ecNumber>
    </submittedName>
</protein>
<keyword evidence="8" id="KW-1185">Reference proteome</keyword>
<dbReference type="PATRIC" id="fig|36849.3.peg.2363"/>
<evidence type="ECO:0000256" key="1">
    <source>
        <dbReference type="ARBA" id="ARBA00022723"/>
    </source>
</evidence>
<dbReference type="NCBIfam" id="TIGR01591">
    <property type="entry name" value="Fdh-alpha"/>
    <property type="match status" value="1"/>
</dbReference>
<dbReference type="STRING" id="36849.OXPF_22420"/>
<evidence type="ECO:0000313" key="7">
    <source>
        <dbReference type="EMBL" id="KPU44076.1"/>
    </source>
</evidence>
<dbReference type="EC" id="1.2.1.2" evidence="7"/>
<feature type="domain" description="Molybdopterin dinucleotide-binding" evidence="6">
    <location>
        <begin position="414"/>
        <end position="518"/>
    </location>
</feature>
<evidence type="ECO:0000259" key="5">
    <source>
        <dbReference type="Pfam" id="PF00384"/>
    </source>
</evidence>
<dbReference type="Pfam" id="PF00384">
    <property type="entry name" value="Molybdopterin"/>
    <property type="match status" value="1"/>
</dbReference>
<dbReference type="GO" id="GO:0046872">
    <property type="term" value="F:metal ion binding"/>
    <property type="evidence" value="ECO:0007669"/>
    <property type="project" value="UniProtKB-KW"/>
</dbReference>
<dbReference type="SUPFAM" id="SSF53706">
    <property type="entry name" value="Formate dehydrogenase/DMSO reductase, domains 1-3"/>
    <property type="match status" value="1"/>
</dbReference>
<dbReference type="InterPro" id="IPR006478">
    <property type="entry name" value="Formate_DH_asu"/>
</dbReference>
<dbReference type="GO" id="GO:0022904">
    <property type="term" value="P:respiratory electron transport chain"/>
    <property type="evidence" value="ECO:0007669"/>
    <property type="project" value="TreeGrafter"/>
</dbReference>
<dbReference type="GO" id="GO:0051536">
    <property type="term" value="F:iron-sulfur cluster binding"/>
    <property type="evidence" value="ECO:0007669"/>
    <property type="project" value="UniProtKB-KW"/>
</dbReference>
<dbReference type="Gene3D" id="3.40.228.10">
    <property type="entry name" value="Dimethylsulfoxide Reductase, domain 2"/>
    <property type="match status" value="1"/>
</dbReference>
<comment type="caution">
    <text evidence="7">The sequence shown here is derived from an EMBL/GenBank/DDBJ whole genome shotgun (WGS) entry which is preliminary data.</text>
</comment>
<gene>
    <name evidence="7" type="primary">fdhF_1</name>
    <name evidence="7" type="ORF">OXPF_22420</name>
</gene>
<dbReference type="EMBL" id="LKET01000032">
    <property type="protein sequence ID" value="KPU44076.1"/>
    <property type="molecule type" value="Genomic_DNA"/>
</dbReference>
<dbReference type="SUPFAM" id="SSF50692">
    <property type="entry name" value="ADC-like"/>
    <property type="match status" value="1"/>
</dbReference>
<dbReference type="PANTHER" id="PTHR43105">
    <property type="entry name" value="RESPIRATORY NITRATE REDUCTASE"/>
    <property type="match status" value="1"/>
</dbReference>
<evidence type="ECO:0000313" key="8">
    <source>
        <dbReference type="Proteomes" id="UP000050326"/>
    </source>
</evidence>
<evidence type="ECO:0000259" key="6">
    <source>
        <dbReference type="Pfam" id="PF01568"/>
    </source>
</evidence>
<dbReference type="GO" id="GO:0015942">
    <property type="term" value="P:formate metabolic process"/>
    <property type="evidence" value="ECO:0007669"/>
    <property type="project" value="InterPro"/>
</dbReference>
<sequence>MTNSIEEIGDSDCIFIIGSNTTENHPVIGTYVKRAKQKGAKLIVADPRVIELANKAEVYMQMLPGTNVALLNGMMHVIIDENLQDNDFIRDRCENYHQLVDIVKDYTPERVEEITGVSADSIRKAARLYATSEKASILYAMGITQHSTGTDNVYSIANLAMLCGKLGKDGCGVNPLRGQNNVQGACDLGALPNVFTGYQPVTSAPVVEKFEKAWGVKLSDKPGLTVSEMMKSAHEGGIKALYIMGENPMVSDPDTKHVKESLEHLELLVVQDIFLTETAELADVVLPASSFAEKDGTFSNTERRVQRIRKAIPNVGNSKADWEIIVDLMNKMGYESHYNSVSEIFEEIASLTPSYAGITYERIEETGIQWPCPTQDHPGTKVLHKESFSRGKGLFKPVAFQPAVELPDDEYPIILTTGRNLYHYHTMTMTGKTEGLMNIAGENYIEINPINARKLDIESGDFVKVISRRGAVEVKALVTEIVDENVVFMPFHYAIGSVNMLTNSNALDNITKEPELKVSTVRLEKSEIKKPKRVENAS</sequence>
<dbReference type="Proteomes" id="UP000050326">
    <property type="component" value="Unassembled WGS sequence"/>
</dbReference>
<keyword evidence="4" id="KW-0411">Iron-sulfur</keyword>
<dbReference type="GO" id="GO:0016020">
    <property type="term" value="C:membrane"/>
    <property type="evidence" value="ECO:0007669"/>
    <property type="project" value="TreeGrafter"/>
</dbReference>
<keyword evidence="2 7" id="KW-0560">Oxidoreductase</keyword>
<dbReference type="GO" id="GO:0003954">
    <property type="term" value="F:NADH dehydrogenase activity"/>
    <property type="evidence" value="ECO:0007669"/>
    <property type="project" value="TreeGrafter"/>
</dbReference>
<keyword evidence="1" id="KW-0479">Metal-binding</keyword>
<dbReference type="Gene3D" id="3.40.50.740">
    <property type="match status" value="1"/>
</dbReference>
<dbReference type="CDD" id="cd02790">
    <property type="entry name" value="MopB_CT_Formate-Dh_H"/>
    <property type="match status" value="1"/>
</dbReference>
<dbReference type="PROSITE" id="PS00490">
    <property type="entry name" value="MOLYBDOPTERIN_PROK_2"/>
    <property type="match status" value="1"/>
</dbReference>
<organism evidence="7 8">
    <name type="scientific">Oxobacter pfennigii</name>
    <dbReference type="NCBI Taxonomy" id="36849"/>
    <lineage>
        <taxon>Bacteria</taxon>
        <taxon>Bacillati</taxon>
        <taxon>Bacillota</taxon>
        <taxon>Clostridia</taxon>
        <taxon>Eubacteriales</taxon>
        <taxon>Clostridiaceae</taxon>
        <taxon>Oxobacter</taxon>
    </lineage>
</organism>
<proteinExistence type="predicted"/>
<dbReference type="InterPro" id="IPR006655">
    <property type="entry name" value="Mopterin_OxRdtase_prok_CS"/>
</dbReference>
<dbReference type="GO" id="GO:0008863">
    <property type="term" value="F:formate dehydrogenase (NAD+) activity"/>
    <property type="evidence" value="ECO:0007669"/>
    <property type="project" value="InterPro"/>
</dbReference>
<accession>A0A0P8WNG1</accession>
<evidence type="ECO:0000256" key="4">
    <source>
        <dbReference type="ARBA" id="ARBA00023014"/>
    </source>
</evidence>
<dbReference type="Pfam" id="PF01568">
    <property type="entry name" value="Molydop_binding"/>
    <property type="match status" value="1"/>
</dbReference>
<dbReference type="AlphaFoldDB" id="A0A0P8WNG1"/>
<dbReference type="InterPro" id="IPR009010">
    <property type="entry name" value="Asp_de-COase-like_dom_sf"/>
</dbReference>
<dbReference type="InterPro" id="IPR006656">
    <property type="entry name" value="Mopterin_OxRdtase"/>
</dbReference>